<dbReference type="InterPro" id="IPR010368">
    <property type="entry name" value="Com_YlbF"/>
</dbReference>
<evidence type="ECO:0000256" key="1">
    <source>
        <dbReference type="HAMAP-Rule" id="MF_01526"/>
    </source>
</evidence>
<dbReference type="HAMAP" id="MF_01526">
    <property type="entry name" value="UPF0342"/>
    <property type="match status" value="1"/>
</dbReference>
<dbReference type="AlphaFoldDB" id="A0A916QG29"/>
<organism evidence="3 4">
    <name type="scientific">Lactobacillus corticis</name>
    <dbReference type="NCBI Taxonomy" id="2201249"/>
    <lineage>
        <taxon>Bacteria</taxon>
        <taxon>Bacillati</taxon>
        <taxon>Bacillota</taxon>
        <taxon>Bacilli</taxon>
        <taxon>Lactobacillales</taxon>
        <taxon>Lactobacillaceae</taxon>
        <taxon>Lactobacillus</taxon>
    </lineage>
</organism>
<keyword evidence="4" id="KW-1185">Reference proteome</keyword>
<gene>
    <name evidence="3" type="ORF">LCB40_05240</name>
</gene>
<dbReference type="InterPro" id="IPR023378">
    <property type="entry name" value="YheA/YmcA-like_dom_sf"/>
</dbReference>
<name>A0A916QG29_9LACO</name>
<sequence length="115" mass="12994">MINIYDSANQLAADMTKTDEFSKVKEAIAAIKADATSSQLFKQMDELQAKIAQAQQSGQDLSKEDQEAYQKLNQSVTKDKNIVNLLQAESALYQLLQDVQKTYMKPLNDLYSEIR</sequence>
<evidence type="ECO:0000256" key="2">
    <source>
        <dbReference type="SAM" id="Coils"/>
    </source>
</evidence>
<comment type="similarity">
    <text evidence="1">Belongs to the UPF0342 family.</text>
</comment>
<feature type="coiled-coil region" evidence="2">
    <location>
        <begin position="37"/>
        <end position="64"/>
    </location>
</feature>
<dbReference type="Proteomes" id="UP000677218">
    <property type="component" value="Unassembled WGS sequence"/>
</dbReference>
<reference evidence="3" key="1">
    <citation type="submission" date="2020-08" db="EMBL/GenBank/DDBJ databases">
        <title>Taxonomic study for Lactobacillus species isolated from hardwood bark.</title>
        <authorList>
            <person name="Tohno M."/>
            <person name="Tanizawa Y."/>
        </authorList>
    </citation>
    <scope>NUCLEOTIDE SEQUENCE</scope>
    <source>
        <strain evidence="3">B40</strain>
    </source>
</reference>
<dbReference type="SUPFAM" id="SSF158622">
    <property type="entry name" value="YheA/YmcA-like"/>
    <property type="match status" value="1"/>
</dbReference>
<dbReference type="EMBL" id="BMAY01000003">
    <property type="protein sequence ID" value="GFZ26644.1"/>
    <property type="molecule type" value="Genomic_DNA"/>
</dbReference>
<keyword evidence="2" id="KW-0175">Coiled coil</keyword>
<dbReference type="RefSeq" id="WP_212780343.1">
    <property type="nucleotide sequence ID" value="NZ_BMAY01000003.1"/>
</dbReference>
<dbReference type="Gene3D" id="1.20.1500.10">
    <property type="entry name" value="YheA/YmcA-like"/>
    <property type="match status" value="1"/>
</dbReference>
<evidence type="ECO:0000313" key="4">
    <source>
        <dbReference type="Proteomes" id="UP000677218"/>
    </source>
</evidence>
<dbReference type="Pfam" id="PF06133">
    <property type="entry name" value="Com_YlbF"/>
    <property type="match status" value="1"/>
</dbReference>
<evidence type="ECO:0000313" key="3">
    <source>
        <dbReference type="EMBL" id="GFZ26644.1"/>
    </source>
</evidence>
<proteinExistence type="inferred from homology"/>
<comment type="caution">
    <text evidence="3">The sequence shown here is derived from an EMBL/GenBank/DDBJ whole genome shotgun (WGS) entry which is preliminary data.</text>
</comment>
<protein>
    <recommendedName>
        <fullName evidence="1">UPF0342 protein LCB40_05240</fullName>
    </recommendedName>
</protein>
<accession>A0A916QG29</accession>